<dbReference type="Proteomes" id="UP001155145">
    <property type="component" value="Unassembled WGS sequence"/>
</dbReference>
<proteinExistence type="predicted"/>
<dbReference type="EMBL" id="CP094984">
    <property type="protein sequence ID" value="UON90878.1"/>
    <property type="molecule type" value="Genomic_DNA"/>
</dbReference>
<dbReference type="AlphaFoldDB" id="A0A9X1M6R8"/>
<keyword evidence="1" id="KW-0812">Transmembrane</keyword>
<evidence type="ECO:0000313" key="4">
    <source>
        <dbReference type="Proteomes" id="UP000829758"/>
    </source>
</evidence>
<accession>A0A9X1M6R8</accession>
<name>A0A9X1M6R8_9MICC</name>
<evidence type="ECO:0000313" key="5">
    <source>
        <dbReference type="Proteomes" id="UP001155145"/>
    </source>
</evidence>
<dbReference type="EMBL" id="JAJFZT010000001">
    <property type="protein sequence ID" value="MCC3271339.1"/>
    <property type="molecule type" value="Genomic_DNA"/>
</dbReference>
<keyword evidence="1" id="KW-1133">Transmembrane helix</keyword>
<feature type="transmembrane region" description="Helical" evidence="1">
    <location>
        <begin position="28"/>
        <end position="56"/>
    </location>
</feature>
<reference evidence="2" key="1">
    <citation type="submission" date="2021-10" db="EMBL/GenBank/DDBJ databases">
        <title>Novel species in genus Arthrobacter.</title>
        <authorList>
            <person name="Liu Y."/>
        </authorList>
    </citation>
    <scope>NUCLEOTIDE SEQUENCE</scope>
    <source>
        <strain evidence="2">Zg-Y462</strain>
        <strain evidence="4">zg-Y462</strain>
    </source>
</reference>
<dbReference type="Proteomes" id="UP000829758">
    <property type="component" value="Chromosome"/>
</dbReference>
<gene>
    <name evidence="2" type="ORF">LJ755_01170</name>
    <name evidence="3" type="ORF">MUK71_09510</name>
</gene>
<sequence>MSIASEFQARSHPSFAGWSSGTSWPGVAVVYAVTGALVGAGAALVSFLGAAIGLLVQDTVRPGHSRRSPASAAGMGAGMFTAAAAALVRPGGGSALALLFIGIGLSLLSGITTALLAGYAGRYLKRRTSDGY</sequence>
<keyword evidence="4" id="KW-1185">Reference proteome</keyword>
<evidence type="ECO:0000256" key="1">
    <source>
        <dbReference type="SAM" id="Phobius"/>
    </source>
</evidence>
<evidence type="ECO:0000313" key="3">
    <source>
        <dbReference type="EMBL" id="UON90878.1"/>
    </source>
</evidence>
<keyword evidence="1" id="KW-0472">Membrane</keyword>
<protein>
    <submittedName>
        <fullName evidence="2">Uncharacterized protein</fullName>
    </submittedName>
</protein>
<evidence type="ECO:0000313" key="2">
    <source>
        <dbReference type="EMBL" id="MCC3271339.1"/>
    </source>
</evidence>
<feature type="transmembrane region" description="Helical" evidence="1">
    <location>
        <begin position="94"/>
        <end position="119"/>
    </location>
</feature>
<organism evidence="2 5">
    <name type="scientific">Arthrobacter zhangbolii</name>
    <dbReference type="NCBI Taxonomy" id="2886936"/>
    <lineage>
        <taxon>Bacteria</taxon>
        <taxon>Bacillati</taxon>
        <taxon>Actinomycetota</taxon>
        <taxon>Actinomycetes</taxon>
        <taxon>Micrococcales</taxon>
        <taxon>Micrococcaceae</taxon>
        <taxon>Arthrobacter</taxon>
    </lineage>
</organism>
<dbReference type="RefSeq" id="WP_227927729.1">
    <property type="nucleotide sequence ID" value="NZ_CP094984.1"/>
</dbReference>
<feature type="transmembrane region" description="Helical" evidence="1">
    <location>
        <begin position="68"/>
        <end position="88"/>
    </location>
</feature>